<sequence>MTSISIGPFPLDLAPAAFRERLEKEIGARKLTNALEGHAVYSGTAWQRLHAGCQNYVDEVTKRLCKLAESGNNAQKFALDFAHEHLSTLPFSEQDCSVHWQKYIANEMLKKAPRRRPEDGDWLDDINIEAAMMAYQECETIWKNMNFGGTAHSNDGFSPSKAIGITTYDWEAMPNESVIQQDKETIDSTIKGLVNEIDALKTKAHQARGTALEASEDDRVEIASKEYELYKLRAKKDLLQ</sequence>
<evidence type="ECO:0000313" key="3">
    <source>
        <dbReference type="Proteomes" id="UP000092730"/>
    </source>
</evidence>
<dbReference type="AlphaFoldDB" id="A0A1B9GBZ4"/>
<evidence type="ECO:0000313" key="2">
    <source>
        <dbReference type="EMBL" id="WVW79379.1"/>
    </source>
</evidence>
<name>A0A1B9GBZ4_9TREE</name>
<dbReference type="GeneID" id="30204429"/>
<dbReference type="VEuPathDB" id="FungiDB:I302_00030"/>
<reference evidence="1" key="1">
    <citation type="submission" date="2013-07" db="EMBL/GenBank/DDBJ databases">
        <title>The Genome Sequence of Cryptococcus bestiolae CBS10118.</title>
        <authorList>
            <consortium name="The Broad Institute Genome Sequencing Platform"/>
            <person name="Cuomo C."/>
            <person name="Litvintseva A."/>
            <person name="Chen Y."/>
            <person name="Heitman J."/>
            <person name="Sun S."/>
            <person name="Springer D."/>
            <person name="Dromer F."/>
            <person name="Young S.K."/>
            <person name="Zeng Q."/>
            <person name="Gargeya S."/>
            <person name="Fitzgerald M."/>
            <person name="Abouelleil A."/>
            <person name="Alvarado L."/>
            <person name="Berlin A.M."/>
            <person name="Chapman S.B."/>
            <person name="Dewar J."/>
            <person name="Goldberg J."/>
            <person name="Griggs A."/>
            <person name="Gujja S."/>
            <person name="Hansen M."/>
            <person name="Howarth C."/>
            <person name="Imamovic A."/>
            <person name="Larimer J."/>
            <person name="McCowan C."/>
            <person name="Murphy C."/>
            <person name="Pearson M."/>
            <person name="Priest M."/>
            <person name="Roberts A."/>
            <person name="Saif S."/>
            <person name="Shea T."/>
            <person name="Sykes S."/>
            <person name="Wortman J."/>
            <person name="Nusbaum C."/>
            <person name="Birren B."/>
        </authorList>
    </citation>
    <scope>NUCLEOTIDE SEQUENCE [LARGE SCALE GENOMIC DNA]</scope>
    <source>
        <strain evidence="1">CBS 10118</strain>
    </source>
</reference>
<reference evidence="2" key="2">
    <citation type="submission" date="2013-07" db="EMBL/GenBank/DDBJ databases">
        <authorList>
            <consortium name="The Broad Institute Genome Sequencing Platform"/>
            <person name="Cuomo C."/>
            <person name="Litvintseva A."/>
            <person name="Chen Y."/>
            <person name="Heitman J."/>
            <person name="Sun S."/>
            <person name="Springer D."/>
            <person name="Dromer F."/>
            <person name="Young S.K."/>
            <person name="Zeng Q."/>
            <person name="Gargeya S."/>
            <person name="Fitzgerald M."/>
            <person name="Abouelleil A."/>
            <person name="Alvarado L."/>
            <person name="Berlin A.M."/>
            <person name="Chapman S.B."/>
            <person name="Dewar J."/>
            <person name="Goldberg J."/>
            <person name="Griggs A."/>
            <person name="Gujja S."/>
            <person name="Hansen M."/>
            <person name="Howarth C."/>
            <person name="Imamovic A."/>
            <person name="Larimer J."/>
            <person name="McCowan C."/>
            <person name="Murphy C."/>
            <person name="Pearson M."/>
            <person name="Priest M."/>
            <person name="Roberts A."/>
            <person name="Saif S."/>
            <person name="Shea T."/>
            <person name="Sykes S."/>
            <person name="Wortman J."/>
            <person name="Nusbaum C."/>
            <person name="Birren B."/>
        </authorList>
    </citation>
    <scope>NUCLEOTIDE SEQUENCE</scope>
    <source>
        <strain evidence="2">CBS 10118</strain>
    </source>
</reference>
<reference evidence="2" key="4">
    <citation type="submission" date="2024-02" db="EMBL/GenBank/DDBJ databases">
        <title>Comparative genomics of Cryptococcus and Kwoniella reveals pathogenesis evolution and contrasting modes of karyotype evolution via chromosome fusion or intercentromeric recombination.</title>
        <authorList>
            <person name="Coelho M.A."/>
            <person name="David-Palma M."/>
            <person name="Shea T."/>
            <person name="Bowers K."/>
            <person name="McGinley-Smith S."/>
            <person name="Mohammad A.W."/>
            <person name="Gnirke A."/>
            <person name="Yurkov A.M."/>
            <person name="Nowrousian M."/>
            <person name="Sun S."/>
            <person name="Cuomo C.A."/>
            <person name="Heitman J."/>
        </authorList>
    </citation>
    <scope>NUCLEOTIDE SEQUENCE</scope>
    <source>
        <strain evidence="2">CBS 10118</strain>
    </source>
</reference>
<gene>
    <name evidence="1" type="ORF">I302_00030</name>
    <name evidence="2" type="ORF">I302_101347</name>
</gene>
<evidence type="ECO:0000313" key="1">
    <source>
        <dbReference type="EMBL" id="OCF28543.1"/>
    </source>
</evidence>
<proteinExistence type="predicted"/>
<reference evidence="1" key="3">
    <citation type="submission" date="2014-01" db="EMBL/GenBank/DDBJ databases">
        <title>Evolution of pathogenesis and genome organization in the Tremellales.</title>
        <authorList>
            <person name="Cuomo C."/>
            <person name="Litvintseva A."/>
            <person name="Heitman J."/>
            <person name="Chen Y."/>
            <person name="Sun S."/>
            <person name="Springer D."/>
            <person name="Dromer F."/>
            <person name="Young S."/>
            <person name="Zeng Q."/>
            <person name="Chapman S."/>
            <person name="Gujja S."/>
            <person name="Saif S."/>
            <person name="Birren B."/>
        </authorList>
    </citation>
    <scope>NUCLEOTIDE SEQUENCE</scope>
    <source>
        <strain evidence="1">CBS 10118</strain>
    </source>
</reference>
<dbReference type="RefSeq" id="XP_019049613.1">
    <property type="nucleotide sequence ID" value="XM_019186735.1"/>
</dbReference>
<protein>
    <submittedName>
        <fullName evidence="1">Uncharacterized protein</fullName>
    </submittedName>
</protein>
<keyword evidence="3" id="KW-1185">Reference proteome</keyword>
<organism evidence="1">
    <name type="scientific">Kwoniella bestiolae CBS 10118</name>
    <dbReference type="NCBI Taxonomy" id="1296100"/>
    <lineage>
        <taxon>Eukaryota</taxon>
        <taxon>Fungi</taxon>
        <taxon>Dikarya</taxon>
        <taxon>Basidiomycota</taxon>
        <taxon>Agaricomycotina</taxon>
        <taxon>Tremellomycetes</taxon>
        <taxon>Tremellales</taxon>
        <taxon>Cryptococcaceae</taxon>
        <taxon>Kwoniella</taxon>
    </lineage>
</organism>
<dbReference type="KEGG" id="kbi:30204429"/>
<dbReference type="EMBL" id="CP144541">
    <property type="protein sequence ID" value="WVW79379.1"/>
    <property type="molecule type" value="Genomic_DNA"/>
</dbReference>
<accession>A0A1B9GBZ4</accession>
<dbReference type="Proteomes" id="UP000092730">
    <property type="component" value="Chromosome 1"/>
</dbReference>
<dbReference type="EMBL" id="KI894018">
    <property type="protein sequence ID" value="OCF28543.1"/>
    <property type="molecule type" value="Genomic_DNA"/>
</dbReference>